<keyword evidence="2" id="KW-0012">Acyltransferase</keyword>
<dbReference type="EMBL" id="JAINWA010000003">
    <property type="protein sequence ID" value="MCD1656158.1"/>
    <property type="molecule type" value="Genomic_DNA"/>
</dbReference>
<name>A0AAE3JK27_9SPIR</name>
<dbReference type="PANTHER" id="PTHR13170:SF16">
    <property type="entry name" value="PROTEIN O-GLCNACASE"/>
    <property type="match status" value="1"/>
</dbReference>
<evidence type="ECO:0000313" key="3">
    <source>
        <dbReference type="Proteomes" id="UP001198163"/>
    </source>
</evidence>
<sequence length="204" mass="22765">MTQNIRPAALSDMPYLYEICLKTAANGGDATALYSDPWLVGQYFAAPYLANDPSACFVAELDGVPRGYIVGTTDTASFERWMRESWLPLLKQRYPPAGTESGLSSMEQWMRSVLHEEPDGSEEKSRLISEYPAHLHIDLLPELQGMGTGKLLIRTFMDALKKRNSPGLHLSVSKKNERAVAFYEKTGFSVIADYSNAITMGMRF</sequence>
<gene>
    <name evidence="2" type="ORF">K7J14_15770</name>
</gene>
<proteinExistence type="predicted"/>
<dbReference type="CDD" id="cd04301">
    <property type="entry name" value="NAT_SF"/>
    <property type="match status" value="1"/>
</dbReference>
<keyword evidence="3" id="KW-1185">Reference proteome</keyword>
<organism evidence="2 3">
    <name type="scientific">Teretinema zuelzerae</name>
    <dbReference type="NCBI Taxonomy" id="156"/>
    <lineage>
        <taxon>Bacteria</taxon>
        <taxon>Pseudomonadati</taxon>
        <taxon>Spirochaetota</taxon>
        <taxon>Spirochaetia</taxon>
        <taxon>Spirochaetales</taxon>
        <taxon>Treponemataceae</taxon>
        <taxon>Teretinema</taxon>
    </lineage>
</organism>
<dbReference type="PROSITE" id="PS51186">
    <property type="entry name" value="GNAT"/>
    <property type="match status" value="1"/>
</dbReference>
<dbReference type="AlphaFoldDB" id="A0AAE3JK27"/>
<dbReference type="GO" id="GO:0016747">
    <property type="term" value="F:acyltransferase activity, transferring groups other than amino-acyl groups"/>
    <property type="evidence" value="ECO:0007669"/>
    <property type="project" value="InterPro"/>
</dbReference>
<feature type="domain" description="N-acetyltransferase" evidence="1">
    <location>
        <begin position="3"/>
        <end position="204"/>
    </location>
</feature>
<evidence type="ECO:0000259" key="1">
    <source>
        <dbReference type="PROSITE" id="PS51186"/>
    </source>
</evidence>
<accession>A0AAE3JK27</accession>
<dbReference type="SUPFAM" id="SSF55729">
    <property type="entry name" value="Acyl-CoA N-acyltransferases (Nat)"/>
    <property type="match status" value="1"/>
</dbReference>
<dbReference type="PANTHER" id="PTHR13170">
    <property type="entry name" value="O-GLCNACASE"/>
    <property type="match status" value="1"/>
</dbReference>
<comment type="caution">
    <text evidence="2">The sequence shown here is derived from an EMBL/GenBank/DDBJ whole genome shotgun (WGS) entry which is preliminary data.</text>
</comment>
<dbReference type="RefSeq" id="WP_230758680.1">
    <property type="nucleotide sequence ID" value="NZ_JAINWA010000003.1"/>
</dbReference>
<dbReference type="InterPro" id="IPR016181">
    <property type="entry name" value="Acyl_CoA_acyltransferase"/>
</dbReference>
<keyword evidence="2" id="KW-0808">Transferase</keyword>
<dbReference type="InterPro" id="IPR000182">
    <property type="entry name" value="GNAT_dom"/>
</dbReference>
<dbReference type="Proteomes" id="UP001198163">
    <property type="component" value="Unassembled WGS sequence"/>
</dbReference>
<dbReference type="Gene3D" id="3.40.630.30">
    <property type="match status" value="1"/>
</dbReference>
<reference evidence="2" key="1">
    <citation type="submission" date="2021-08" db="EMBL/GenBank/DDBJ databases">
        <title>Comparative analyses of Brucepasteria parasyntrophica and Teretinema zuelzerae.</title>
        <authorList>
            <person name="Song Y."/>
            <person name="Brune A."/>
        </authorList>
    </citation>
    <scope>NUCLEOTIDE SEQUENCE</scope>
    <source>
        <strain evidence="2">DSM 1903</strain>
    </source>
</reference>
<protein>
    <submittedName>
        <fullName evidence="2">GNAT family N-acetyltransferase</fullName>
        <ecNumber evidence="2">2.3.1.-</ecNumber>
    </submittedName>
</protein>
<dbReference type="Pfam" id="PF00583">
    <property type="entry name" value="Acetyltransf_1"/>
    <property type="match status" value="1"/>
</dbReference>
<dbReference type="EC" id="2.3.1.-" evidence="2"/>
<dbReference type="InterPro" id="IPR051822">
    <property type="entry name" value="Glycosyl_Hydrolase_84"/>
</dbReference>
<evidence type="ECO:0000313" key="2">
    <source>
        <dbReference type="EMBL" id="MCD1656158.1"/>
    </source>
</evidence>